<evidence type="ECO:0000313" key="3">
    <source>
        <dbReference type="Proteomes" id="UP000187406"/>
    </source>
</evidence>
<dbReference type="SUPFAM" id="SSF56672">
    <property type="entry name" value="DNA/RNA polymerases"/>
    <property type="match status" value="1"/>
</dbReference>
<feature type="transmembrane region" description="Helical" evidence="1">
    <location>
        <begin position="75"/>
        <end position="94"/>
    </location>
</feature>
<dbReference type="Proteomes" id="UP000187406">
    <property type="component" value="Unassembled WGS sequence"/>
</dbReference>
<dbReference type="PANTHER" id="PTHR11439">
    <property type="entry name" value="GAG-POL-RELATED RETROTRANSPOSON"/>
    <property type="match status" value="1"/>
</dbReference>
<feature type="non-terminal residue" evidence="2">
    <location>
        <position position="1"/>
    </location>
</feature>
<dbReference type="OrthoDB" id="1645289at2759"/>
<keyword evidence="1" id="KW-0472">Membrane</keyword>
<sequence>IEVARSDCGIFIYQRKYTLDLLDGIGMLGCGPQNSLIEVNYQFCSWKTKDSAKEVDHHFCDEGADPFDKERYQRLVGILIYLSHTGLIFAYSLSVVSQFMHNPRGLHLEAVYQILRYFKSAPGKGILFSRHGHLKFETYTDADWADSKVNRRSTSEYCSFMGGNLVTWRSKKQTVVSRSSAEAKYRARVQGVCELIWLKRLLKDLGIRHEHSMRLYCDNKAVINIANNPIQHDKTKPIKIDRYFIREKLDQNIICIPFMESKNQLVDILTKTLSSTGFIL</sequence>
<comment type="caution">
    <text evidence="2">The sequence shown here is derived from an EMBL/GenBank/DDBJ whole genome shotgun (WGS) entry which is preliminary data.</text>
</comment>
<dbReference type="EMBL" id="BDDD01003232">
    <property type="protein sequence ID" value="GAV84483.1"/>
    <property type="molecule type" value="Genomic_DNA"/>
</dbReference>
<proteinExistence type="predicted"/>
<dbReference type="InParanoid" id="A0A1Q3CWP3"/>
<evidence type="ECO:0008006" key="4">
    <source>
        <dbReference type="Google" id="ProtNLM"/>
    </source>
</evidence>
<accession>A0A1Q3CWP3</accession>
<keyword evidence="3" id="KW-1185">Reference proteome</keyword>
<organism evidence="2 3">
    <name type="scientific">Cephalotus follicularis</name>
    <name type="common">Albany pitcher plant</name>
    <dbReference type="NCBI Taxonomy" id="3775"/>
    <lineage>
        <taxon>Eukaryota</taxon>
        <taxon>Viridiplantae</taxon>
        <taxon>Streptophyta</taxon>
        <taxon>Embryophyta</taxon>
        <taxon>Tracheophyta</taxon>
        <taxon>Spermatophyta</taxon>
        <taxon>Magnoliopsida</taxon>
        <taxon>eudicotyledons</taxon>
        <taxon>Gunneridae</taxon>
        <taxon>Pentapetalae</taxon>
        <taxon>rosids</taxon>
        <taxon>fabids</taxon>
        <taxon>Oxalidales</taxon>
        <taxon>Cephalotaceae</taxon>
        <taxon>Cephalotus</taxon>
    </lineage>
</organism>
<gene>
    <name evidence="2" type="ORF">CFOL_v3_27927</name>
</gene>
<dbReference type="AlphaFoldDB" id="A0A1Q3CWP3"/>
<dbReference type="CDD" id="cd09272">
    <property type="entry name" value="RNase_HI_RT_Ty1"/>
    <property type="match status" value="1"/>
</dbReference>
<evidence type="ECO:0000256" key="1">
    <source>
        <dbReference type="SAM" id="Phobius"/>
    </source>
</evidence>
<dbReference type="PANTHER" id="PTHR11439:SF467">
    <property type="entry name" value="INTEGRASE CATALYTIC DOMAIN-CONTAINING PROTEIN"/>
    <property type="match status" value="1"/>
</dbReference>
<keyword evidence="1" id="KW-0812">Transmembrane</keyword>
<reference evidence="3" key="1">
    <citation type="submission" date="2016-04" db="EMBL/GenBank/DDBJ databases">
        <title>Cephalotus genome sequencing.</title>
        <authorList>
            <person name="Fukushima K."/>
            <person name="Hasebe M."/>
            <person name="Fang X."/>
        </authorList>
    </citation>
    <scope>NUCLEOTIDE SEQUENCE [LARGE SCALE GENOMIC DNA]</scope>
    <source>
        <strain evidence="3">cv. St1</strain>
    </source>
</reference>
<protein>
    <recommendedName>
        <fullName evidence="4">RVT_2 domain-containing protein</fullName>
    </recommendedName>
</protein>
<dbReference type="InterPro" id="IPR043502">
    <property type="entry name" value="DNA/RNA_pol_sf"/>
</dbReference>
<evidence type="ECO:0000313" key="2">
    <source>
        <dbReference type="EMBL" id="GAV84483.1"/>
    </source>
</evidence>
<keyword evidence="1" id="KW-1133">Transmembrane helix</keyword>
<name>A0A1Q3CWP3_CEPFO</name>